<dbReference type="Proteomes" id="UP001642260">
    <property type="component" value="Unassembled WGS sequence"/>
</dbReference>
<evidence type="ECO:0000313" key="1">
    <source>
        <dbReference type="EMBL" id="CAH8334548.1"/>
    </source>
</evidence>
<comment type="caution">
    <text evidence="1">The sequence shown here is derived from an EMBL/GenBank/DDBJ whole genome shotgun (WGS) entry which is preliminary data.</text>
</comment>
<sequence length="466" mass="53782">MESKSTSGGGGGGVVRRKGTLSRYEPYALVTENKEKEEEGVVQLGVELSLRVAEFMFLLCDDKKVMLLFCFMICKVGTPDDPVSERLLRVMHHVYTNEIVSKKRLHKKSICPSRSVHCGLIGSAWNDLDYVIRYLHGLAYKLLIRKQRCFPNFRHDRLDTVAIKRLLIKKLDDKLRCAKDASEANGFARETLESTVSETWKSLFFNEEEEEDVVVVGEDAKATKIRLLRDLFHPLFGESWEPKWVRPSQSPLYTIGKDFEKQEEMREEAMRLGVELSLYVAESMFLMCDDIRSVLLFCNRLLSAVVKDLKQQQPPQDSPVTERIVRVFHYVYSKHIKPRVFHYGGRSVQWKLAMASFEDFHVGIRDLDVFVRQGTPTSSIHKALKNVEEKLRCAKAVSKANGFTRNAMESDILIMWKSLFDKPTEDLWALKMMRVGILNDMFHPLLKEIAEENSLRHSFTCLNIYN</sequence>
<accession>A0ABC8JN88</accession>
<dbReference type="EMBL" id="CAKOAT010126265">
    <property type="protein sequence ID" value="CAH8334548.1"/>
    <property type="molecule type" value="Genomic_DNA"/>
</dbReference>
<dbReference type="InterPro" id="IPR009568">
    <property type="entry name" value="DUF1184"/>
</dbReference>
<organism evidence="1 2">
    <name type="scientific">Eruca vesicaria subsp. sativa</name>
    <name type="common">Garden rocket</name>
    <name type="synonym">Eruca sativa</name>
    <dbReference type="NCBI Taxonomy" id="29727"/>
    <lineage>
        <taxon>Eukaryota</taxon>
        <taxon>Viridiplantae</taxon>
        <taxon>Streptophyta</taxon>
        <taxon>Embryophyta</taxon>
        <taxon>Tracheophyta</taxon>
        <taxon>Spermatophyta</taxon>
        <taxon>Magnoliopsida</taxon>
        <taxon>eudicotyledons</taxon>
        <taxon>Gunneridae</taxon>
        <taxon>Pentapetalae</taxon>
        <taxon>rosids</taxon>
        <taxon>malvids</taxon>
        <taxon>Brassicales</taxon>
        <taxon>Brassicaceae</taxon>
        <taxon>Brassiceae</taxon>
        <taxon>Eruca</taxon>
    </lineage>
</organism>
<gene>
    <name evidence="1" type="ORF">ERUC_LOCUS13261</name>
</gene>
<evidence type="ECO:0000313" key="2">
    <source>
        <dbReference type="Proteomes" id="UP001642260"/>
    </source>
</evidence>
<protein>
    <submittedName>
        <fullName evidence="1">Uncharacterized protein</fullName>
    </submittedName>
</protein>
<proteinExistence type="predicted"/>
<dbReference type="AlphaFoldDB" id="A0ABC8JN88"/>
<reference evidence="1 2" key="1">
    <citation type="submission" date="2022-03" db="EMBL/GenBank/DDBJ databases">
        <authorList>
            <person name="Macdonald S."/>
            <person name="Ahmed S."/>
            <person name="Newling K."/>
        </authorList>
    </citation>
    <scope>NUCLEOTIDE SEQUENCE [LARGE SCALE GENOMIC DNA]</scope>
</reference>
<dbReference type="Pfam" id="PF06683">
    <property type="entry name" value="DUF1184"/>
    <property type="match status" value="2"/>
</dbReference>
<name>A0ABC8JN88_ERUVS</name>
<keyword evidence="2" id="KW-1185">Reference proteome</keyword>